<evidence type="ECO:0000256" key="6">
    <source>
        <dbReference type="ARBA" id="ARBA00022989"/>
    </source>
</evidence>
<keyword evidence="8 10" id="KW-0675">Receptor</keyword>
<keyword evidence="3 10" id="KW-0716">Sensory transduction</keyword>
<evidence type="ECO:0000256" key="10">
    <source>
        <dbReference type="RuleBase" id="RU351113"/>
    </source>
</evidence>
<dbReference type="EMBL" id="KX585328">
    <property type="protein sequence ID" value="ARO70221.1"/>
    <property type="molecule type" value="mRNA"/>
</dbReference>
<keyword evidence="2" id="KW-1003">Cell membrane</keyword>
<name>A0A2K8GKS8_9NEOP</name>
<evidence type="ECO:0000256" key="3">
    <source>
        <dbReference type="ARBA" id="ARBA00022606"/>
    </source>
</evidence>
<evidence type="ECO:0000256" key="1">
    <source>
        <dbReference type="ARBA" id="ARBA00004651"/>
    </source>
</evidence>
<proteinExistence type="evidence at transcript level"/>
<protein>
    <recommendedName>
        <fullName evidence="10">Odorant receptor</fullName>
    </recommendedName>
</protein>
<keyword evidence="5 10" id="KW-0552">Olfaction</keyword>
<keyword evidence="7 10" id="KW-0472">Membrane</keyword>
<evidence type="ECO:0000256" key="4">
    <source>
        <dbReference type="ARBA" id="ARBA00022692"/>
    </source>
</evidence>
<evidence type="ECO:0000256" key="2">
    <source>
        <dbReference type="ARBA" id="ARBA00022475"/>
    </source>
</evidence>
<evidence type="ECO:0000256" key="8">
    <source>
        <dbReference type="ARBA" id="ARBA00023170"/>
    </source>
</evidence>
<dbReference type="GO" id="GO:0005549">
    <property type="term" value="F:odorant binding"/>
    <property type="evidence" value="ECO:0007669"/>
    <property type="project" value="InterPro"/>
</dbReference>
<comment type="subcellular location">
    <subcellularLocation>
        <location evidence="1 10">Cell membrane</location>
        <topology evidence="1 10">Multi-pass membrane protein</topology>
    </subcellularLocation>
</comment>
<organism evidence="11">
    <name type="scientific">Dendrolimus punctatus</name>
    <name type="common">masson pine moth</name>
    <dbReference type="NCBI Taxonomy" id="238572"/>
    <lineage>
        <taxon>Eukaryota</taxon>
        <taxon>Metazoa</taxon>
        <taxon>Ecdysozoa</taxon>
        <taxon>Arthropoda</taxon>
        <taxon>Hexapoda</taxon>
        <taxon>Insecta</taxon>
        <taxon>Pterygota</taxon>
        <taxon>Neoptera</taxon>
        <taxon>Endopterygota</taxon>
        <taxon>Lepidoptera</taxon>
        <taxon>Glossata</taxon>
        <taxon>Ditrysia</taxon>
        <taxon>Bombycoidea</taxon>
        <taxon>Lasiocampidae</taxon>
        <taxon>Dendrolimus</taxon>
    </lineage>
</organism>
<dbReference type="AlphaFoldDB" id="A0A2K8GKS8"/>
<reference evidence="11" key="2">
    <citation type="journal article" date="2017" name="Front. Physiol.">
        <title>Identification and Expression Profiling of Chemosensory Genes in Dendrolimus punctatus Walker.</title>
        <authorList>
            <person name="Zhang S.F."/>
            <person name="Liu H.H."/>
            <person name="Kong X.B."/>
            <person name="Wang H.B."/>
            <person name="Liu F."/>
            <person name="Zhang Z."/>
        </authorList>
    </citation>
    <scope>NUCLEOTIDE SEQUENCE</scope>
</reference>
<keyword evidence="6 10" id="KW-1133">Transmembrane helix</keyword>
<sequence>MEQETNYKTFTAMKPHFAALARVAYYKIVSTEVTDLKRSFHNAYRVIIFTLVAGYNIQHVIKAIQVRHNIDHMVDTLFILLTTINTFAKQISFNVRRHRVENLINIINSPTFAPQNEDHVKILKNNASTMSRLLKVYHFAALICGGLWAIFPFVNRALGQEVRFTGYIPFDTTDSPNFEIAEIYMSILIILQAYANVTLDCTIVAFYSLAKTQIELLRYNYEHFVDFNTDSIVITNKISSYNEENERKYLQKRFVNSVKHYQKIVWFAKEAESIFAEAMVVQFSTSSWVICMTVYKIVGLNIFSMEFVSMAAYLGCMLAQIFLYCYYGTELAIESGFINQSIYSGDWLSLSPRFRKQLLVMMQFCTRPIAPRIAIVIPMSLETYISILRCSYTLFTFLNRK</sequence>
<dbReference type="Pfam" id="PF02949">
    <property type="entry name" value="7tm_6"/>
    <property type="match status" value="1"/>
</dbReference>
<gene>
    <name evidence="11" type="primary">OR9</name>
</gene>
<reference evidence="11" key="1">
    <citation type="submission" date="2016-07" db="EMBL/GenBank/DDBJ databases">
        <authorList>
            <person name="Wan K."/>
            <person name="Booth B."/>
            <person name="Spirohn K."/>
            <person name="Hao T."/>
            <person name="Hu Y."/>
            <person name="Calderwood M."/>
            <person name="Hill D."/>
            <person name="Mohr S."/>
            <person name="Vidal M."/>
            <person name="Celniker S."/>
            <person name="Perrimon N."/>
        </authorList>
    </citation>
    <scope>NUCLEOTIDE SEQUENCE</scope>
</reference>
<feature type="transmembrane region" description="Helical" evidence="10">
    <location>
        <begin position="307"/>
        <end position="327"/>
    </location>
</feature>
<evidence type="ECO:0000256" key="9">
    <source>
        <dbReference type="ARBA" id="ARBA00023224"/>
    </source>
</evidence>
<feature type="transmembrane region" description="Helical" evidence="10">
    <location>
        <begin position="183"/>
        <end position="209"/>
    </location>
</feature>
<comment type="similarity">
    <text evidence="10">Belongs to the insect chemoreceptor superfamily. Heteromeric odorant receptor channel (TC 1.A.69) family.</text>
</comment>
<dbReference type="PANTHER" id="PTHR21137:SF35">
    <property type="entry name" value="ODORANT RECEPTOR 19A-RELATED"/>
    <property type="match status" value="1"/>
</dbReference>
<feature type="transmembrane region" description="Helical" evidence="10">
    <location>
        <begin position="136"/>
        <end position="154"/>
    </location>
</feature>
<keyword evidence="9 10" id="KW-0807">Transducer</keyword>
<accession>A0A2K8GKS8</accession>
<dbReference type="GO" id="GO:0007165">
    <property type="term" value="P:signal transduction"/>
    <property type="evidence" value="ECO:0007669"/>
    <property type="project" value="UniProtKB-KW"/>
</dbReference>
<dbReference type="PANTHER" id="PTHR21137">
    <property type="entry name" value="ODORANT RECEPTOR"/>
    <property type="match status" value="1"/>
</dbReference>
<comment type="caution">
    <text evidence="10">Lacks conserved residue(s) required for the propagation of feature annotation.</text>
</comment>
<keyword evidence="4 10" id="KW-0812">Transmembrane</keyword>
<dbReference type="InterPro" id="IPR004117">
    <property type="entry name" value="7tm6_olfct_rcpt"/>
</dbReference>
<evidence type="ECO:0000256" key="5">
    <source>
        <dbReference type="ARBA" id="ARBA00022725"/>
    </source>
</evidence>
<dbReference type="GO" id="GO:0005886">
    <property type="term" value="C:plasma membrane"/>
    <property type="evidence" value="ECO:0007669"/>
    <property type="project" value="UniProtKB-SubCell"/>
</dbReference>
<evidence type="ECO:0000313" key="11">
    <source>
        <dbReference type="EMBL" id="ARO70221.1"/>
    </source>
</evidence>
<dbReference type="GO" id="GO:0004984">
    <property type="term" value="F:olfactory receptor activity"/>
    <property type="evidence" value="ECO:0007669"/>
    <property type="project" value="InterPro"/>
</dbReference>
<evidence type="ECO:0000256" key="7">
    <source>
        <dbReference type="ARBA" id="ARBA00023136"/>
    </source>
</evidence>